<dbReference type="InParanoid" id="M4CH36"/>
<dbReference type="STRING" id="51351.M4CH36"/>
<evidence type="ECO:0000313" key="1">
    <source>
        <dbReference type="EnsemblPlants" id="Bra003519.1-P"/>
    </source>
</evidence>
<protein>
    <submittedName>
        <fullName evidence="1">Uncharacterized protein</fullName>
    </submittedName>
</protein>
<sequence>MLYLAYEGEHTIHGGPAVTPAGSFGRKMSANDLIAHQMHVSRQEKSHYDFVSFDRDCANALHHYVCQTARERQVEVNFISRRNKGWRII</sequence>
<dbReference type="Proteomes" id="UP000011750">
    <property type="component" value="Chromosome A07"/>
</dbReference>
<dbReference type="HOGENOM" id="CLU_2457964_0_0_1"/>
<dbReference type="OMA" id="NCANAFH"/>
<name>M4CH36_BRACM</name>
<organism evidence="1 2">
    <name type="scientific">Brassica campestris</name>
    <name type="common">Field mustard</name>
    <dbReference type="NCBI Taxonomy" id="3711"/>
    <lineage>
        <taxon>Eukaryota</taxon>
        <taxon>Viridiplantae</taxon>
        <taxon>Streptophyta</taxon>
        <taxon>Embryophyta</taxon>
        <taxon>Tracheophyta</taxon>
        <taxon>Spermatophyta</taxon>
        <taxon>Magnoliopsida</taxon>
        <taxon>eudicotyledons</taxon>
        <taxon>Gunneridae</taxon>
        <taxon>Pentapetalae</taxon>
        <taxon>rosids</taxon>
        <taxon>malvids</taxon>
        <taxon>Brassicales</taxon>
        <taxon>Brassicaceae</taxon>
        <taxon>Brassiceae</taxon>
        <taxon>Brassica</taxon>
    </lineage>
</organism>
<dbReference type="EnsemblPlants" id="Bra003519.1">
    <property type="protein sequence ID" value="Bra003519.1-P"/>
    <property type="gene ID" value="Bra003519"/>
</dbReference>
<proteinExistence type="predicted"/>
<dbReference type="AlphaFoldDB" id="M4CH36"/>
<accession>M4CH36</accession>
<dbReference type="Gramene" id="Bra003519.1">
    <property type="protein sequence ID" value="Bra003519.1-P"/>
    <property type="gene ID" value="Bra003519"/>
</dbReference>
<dbReference type="eggNOG" id="KOG2834">
    <property type="taxonomic scope" value="Eukaryota"/>
</dbReference>
<reference evidence="1 2" key="2">
    <citation type="journal article" date="2018" name="Hortic Res">
        <title>Improved Brassica rapa reference genome by single-molecule sequencing and chromosome conformation capture technologies.</title>
        <authorList>
            <person name="Zhang L."/>
            <person name="Cai X."/>
            <person name="Wu J."/>
            <person name="Liu M."/>
            <person name="Grob S."/>
            <person name="Cheng F."/>
            <person name="Liang J."/>
            <person name="Cai C."/>
            <person name="Liu Z."/>
            <person name="Liu B."/>
            <person name="Wang F."/>
            <person name="Li S."/>
            <person name="Liu F."/>
            <person name="Li X."/>
            <person name="Cheng L."/>
            <person name="Yang W."/>
            <person name="Li M.H."/>
            <person name="Grossniklaus U."/>
            <person name="Zheng H."/>
            <person name="Wang X."/>
        </authorList>
    </citation>
    <scope>NUCLEOTIDE SEQUENCE [LARGE SCALE GENOMIC DNA]</scope>
    <source>
        <strain evidence="1 2">cv. Chiifu-401-42</strain>
    </source>
</reference>
<evidence type="ECO:0000313" key="2">
    <source>
        <dbReference type="Proteomes" id="UP000011750"/>
    </source>
</evidence>
<reference evidence="1 2" key="1">
    <citation type="journal article" date="2011" name="Nat. Genet.">
        <title>The genome of the mesopolyploid crop species Brassica rapa.</title>
        <authorList>
            <consortium name="Brassica rapa Genome Sequencing Project Consortium"/>
            <person name="Wang X."/>
            <person name="Wang H."/>
            <person name="Wang J."/>
            <person name="Sun R."/>
            <person name="Wu J."/>
            <person name="Liu S."/>
            <person name="Bai Y."/>
            <person name="Mun J.H."/>
            <person name="Bancroft I."/>
            <person name="Cheng F."/>
            <person name="Huang S."/>
            <person name="Li X."/>
            <person name="Hua W."/>
            <person name="Wang J."/>
            <person name="Wang X."/>
            <person name="Freeling M."/>
            <person name="Pires J.C."/>
            <person name="Paterson A.H."/>
            <person name="Chalhoub B."/>
            <person name="Wang B."/>
            <person name="Hayward A."/>
            <person name="Sharpe A.G."/>
            <person name="Park B.S."/>
            <person name="Weisshaar B."/>
            <person name="Liu B."/>
            <person name="Li B."/>
            <person name="Liu B."/>
            <person name="Tong C."/>
            <person name="Song C."/>
            <person name="Duran C."/>
            <person name="Peng C."/>
            <person name="Geng C."/>
            <person name="Koh C."/>
            <person name="Lin C."/>
            <person name="Edwards D."/>
            <person name="Mu D."/>
            <person name="Shen D."/>
            <person name="Soumpourou E."/>
            <person name="Li F."/>
            <person name="Fraser F."/>
            <person name="Conant G."/>
            <person name="Lassalle G."/>
            <person name="King G.J."/>
            <person name="Bonnema G."/>
            <person name="Tang H."/>
            <person name="Wang H."/>
            <person name="Belcram H."/>
            <person name="Zhou H."/>
            <person name="Hirakawa H."/>
            <person name="Abe H."/>
            <person name="Guo H."/>
            <person name="Wang H."/>
            <person name="Jin H."/>
            <person name="Parkin I.A."/>
            <person name="Batley J."/>
            <person name="Kim J.S."/>
            <person name="Just J."/>
            <person name="Li J."/>
            <person name="Xu J."/>
            <person name="Deng J."/>
            <person name="Kim J.A."/>
            <person name="Li J."/>
            <person name="Yu J."/>
            <person name="Meng J."/>
            <person name="Wang J."/>
            <person name="Min J."/>
            <person name="Poulain J."/>
            <person name="Wang J."/>
            <person name="Hatakeyama K."/>
            <person name="Wu K."/>
            <person name="Wang L."/>
            <person name="Fang L."/>
            <person name="Trick M."/>
            <person name="Links M.G."/>
            <person name="Zhao M."/>
            <person name="Jin M."/>
            <person name="Ramchiary N."/>
            <person name="Drou N."/>
            <person name="Berkman P.J."/>
            <person name="Cai Q."/>
            <person name="Huang Q."/>
            <person name="Li R."/>
            <person name="Tabata S."/>
            <person name="Cheng S."/>
            <person name="Zhang S."/>
            <person name="Zhang S."/>
            <person name="Huang S."/>
            <person name="Sato S."/>
            <person name="Sun S."/>
            <person name="Kwon S.J."/>
            <person name="Choi S.R."/>
            <person name="Lee T.H."/>
            <person name="Fan W."/>
            <person name="Zhao X."/>
            <person name="Tan X."/>
            <person name="Xu X."/>
            <person name="Wang Y."/>
            <person name="Qiu Y."/>
            <person name="Yin Y."/>
            <person name="Li Y."/>
            <person name="Du Y."/>
            <person name="Liao Y."/>
            <person name="Lim Y."/>
            <person name="Narusaka Y."/>
            <person name="Wang Y."/>
            <person name="Wang Z."/>
            <person name="Li Z."/>
            <person name="Wang Z."/>
            <person name="Xiong Z."/>
            <person name="Zhang Z."/>
        </authorList>
    </citation>
    <scope>NUCLEOTIDE SEQUENCE [LARGE SCALE GENOMIC DNA]</scope>
    <source>
        <strain evidence="1 2">cv. Chiifu-401-42</strain>
    </source>
</reference>
<reference evidence="1" key="3">
    <citation type="submission" date="2023-03" db="UniProtKB">
        <authorList>
            <consortium name="EnsemblPlants"/>
        </authorList>
    </citation>
    <scope>IDENTIFICATION</scope>
    <source>
        <strain evidence="1">cv. Chiifu-401-42</strain>
    </source>
</reference>
<keyword evidence="2" id="KW-1185">Reference proteome</keyword>